<organism evidence="3 4">
    <name type="scientific">Clostridium brassicae</name>
    <dbReference type="NCBI Taxonomy" id="2999072"/>
    <lineage>
        <taxon>Bacteria</taxon>
        <taxon>Bacillati</taxon>
        <taxon>Bacillota</taxon>
        <taxon>Clostridia</taxon>
        <taxon>Eubacteriales</taxon>
        <taxon>Clostridiaceae</taxon>
        <taxon>Clostridium</taxon>
    </lineage>
</organism>
<evidence type="ECO:0000313" key="3">
    <source>
        <dbReference type="EMBL" id="MCY6958287.1"/>
    </source>
</evidence>
<feature type="domain" description="HTH cro/C1-type" evidence="2">
    <location>
        <begin position="7"/>
        <end position="57"/>
    </location>
</feature>
<evidence type="ECO:0000259" key="2">
    <source>
        <dbReference type="Pfam" id="PF01381"/>
    </source>
</evidence>
<dbReference type="SUPFAM" id="SSF47413">
    <property type="entry name" value="lambda repressor-like DNA-binding domains"/>
    <property type="match status" value="1"/>
</dbReference>
<feature type="region of interest" description="Disordered" evidence="1">
    <location>
        <begin position="72"/>
        <end position="103"/>
    </location>
</feature>
<gene>
    <name evidence="3" type="ORF">OW729_06685</name>
</gene>
<dbReference type="Gene3D" id="1.10.260.40">
    <property type="entry name" value="lambda repressor-like DNA-binding domains"/>
    <property type="match status" value="1"/>
</dbReference>
<evidence type="ECO:0000256" key="1">
    <source>
        <dbReference type="SAM" id="MobiDB-lite"/>
    </source>
</evidence>
<comment type="caution">
    <text evidence="3">The sequence shown here is derived from an EMBL/GenBank/DDBJ whole genome shotgun (WGS) entry which is preliminary data.</text>
</comment>
<protein>
    <submittedName>
        <fullName evidence="3">Helix-turn-helix transcriptional regulator</fullName>
    </submittedName>
</protein>
<dbReference type="Proteomes" id="UP001144612">
    <property type="component" value="Unassembled WGS sequence"/>
</dbReference>
<accession>A0ABT4D7L3</accession>
<keyword evidence="4" id="KW-1185">Reference proteome</keyword>
<proteinExistence type="predicted"/>
<dbReference type="EMBL" id="JAPQFJ010000005">
    <property type="protein sequence ID" value="MCY6958287.1"/>
    <property type="molecule type" value="Genomic_DNA"/>
</dbReference>
<dbReference type="CDD" id="cd00093">
    <property type="entry name" value="HTH_XRE"/>
    <property type="match status" value="1"/>
</dbReference>
<name>A0ABT4D7L3_9CLOT</name>
<dbReference type="RefSeq" id="WP_268060701.1">
    <property type="nucleotide sequence ID" value="NZ_JAPQFJ010000005.1"/>
</dbReference>
<evidence type="ECO:0000313" key="4">
    <source>
        <dbReference type="Proteomes" id="UP001144612"/>
    </source>
</evidence>
<dbReference type="InterPro" id="IPR010982">
    <property type="entry name" value="Lambda_DNA-bd_dom_sf"/>
</dbReference>
<dbReference type="InterPro" id="IPR001387">
    <property type="entry name" value="Cro/C1-type_HTH"/>
</dbReference>
<reference evidence="3" key="1">
    <citation type="submission" date="2022-12" db="EMBL/GenBank/DDBJ databases">
        <title>Clostridium sp. nov., isolated from industrial wastewater.</title>
        <authorList>
            <person name="Jiayan W."/>
        </authorList>
    </citation>
    <scope>NUCLEOTIDE SEQUENCE</scope>
    <source>
        <strain evidence="3">ZC22-4</strain>
    </source>
</reference>
<sequence length="103" mass="12471">MLTGRQIKTQLLMKDITQNELAKYCEIQRPYISMLINEKQPFTEEIYKKAIEYINSSKKFKEEFKIKIKEEKQKEKEEKAKLKALEKEKQKQEKSKKDKVNKK</sequence>
<dbReference type="Pfam" id="PF01381">
    <property type="entry name" value="HTH_3"/>
    <property type="match status" value="1"/>
</dbReference>